<reference evidence="1 2" key="1">
    <citation type="submission" date="2014-03" db="EMBL/GenBank/DDBJ databases">
        <title>Draft Genome Sequences of Four Burkholderia Strains.</title>
        <authorList>
            <person name="Liu X.Y."/>
            <person name="Li C.X."/>
            <person name="Xu J.H."/>
        </authorList>
    </citation>
    <scope>NUCLEOTIDE SEQUENCE [LARGE SCALE GENOMIC DNA]</scope>
    <source>
        <strain evidence="1 2">R27</strain>
    </source>
</reference>
<protein>
    <submittedName>
        <fullName evidence="1">Uncharacterized protein</fullName>
    </submittedName>
</protein>
<sequence length="68" mass="8093">MPERVSHRFLFVTGSVILNQKYRFDPFQKVVFLQNSVKKTGRIRLPLRSAGFPSNEFRSMQRHRTVQQ</sequence>
<gene>
    <name evidence="1" type="ORF">BG57_16705</name>
</gene>
<comment type="caution">
    <text evidence="1">The sequence shown here is derived from an EMBL/GenBank/DDBJ whole genome shotgun (WGS) entry which is preliminary data.</text>
</comment>
<evidence type="ECO:0000313" key="2">
    <source>
        <dbReference type="Proteomes" id="UP000027439"/>
    </source>
</evidence>
<dbReference type="EMBL" id="JFHE01000003">
    <property type="protein sequence ID" value="KDR36661.1"/>
    <property type="molecule type" value="Genomic_DNA"/>
</dbReference>
<proteinExistence type="predicted"/>
<evidence type="ECO:0000313" key="1">
    <source>
        <dbReference type="EMBL" id="KDR36661.1"/>
    </source>
</evidence>
<name>A0A069PH63_9BURK</name>
<organism evidence="1 2">
    <name type="scientific">Caballeronia grimmiae</name>
    <dbReference type="NCBI Taxonomy" id="1071679"/>
    <lineage>
        <taxon>Bacteria</taxon>
        <taxon>Pseudomonadati</taxon>
        <taxon>Pseudomonadota</taxon>
        <taxon>Betaproteobacteria</taxon>
        <taxon>Burkholderiales</taxon>
        <taxon>Burkholderiaceae</taxon>
        <taxon>Caballeronia</taxon>
    </lineage>
</organism>
<dbReference type="Proteomes" id="UP000027439">
    <property type="component" value="Unassembled WGS sequence"/>
</dbReference>
<dbReference type="AlphaFoldDB" id="A0A069PH63"/>
<dbReference type="STRING" id="1071679.BG57_16705"/>
<accession>A0A069PH63</accession>